<name>A0A813G9F1_POLGL</name>
<dbReference type="EMBL" id="CAJNNV010026968">
    <property type="protein sequence ID" value="CAE8619334.1"/>
    <property type="molecule type" value="Genomic_DNA"/>
</dbReference>
<keyword evidence="4" id="KW-1185">Reference proteome</keyword>
<dbReference type="PANTHER" id="PTHR47447:SF17">
    <property type="entry name" value="OS12G0638900 PROTEIN"/>
    <property type="match status" value="1"/>
</dbReference>
<dbReference type="Proteomes" id="UP000654075">
    <property type="component" value="Unassembled WGS sequence"/>
</dbReference>
<comment type="caution">
    <text evidence="3">The sequence shown here is derived from an EMBL/GenBank/DDBJ whole genome shotgun (WGS) entry which is preliminary data.</text>
</comment>
<gene>
    <name evidence="3" type="ORF">PGLA1383_LOCUS36924</name>
</gene>
<dbReference type="Gene3D" id="1.25.40.10">
    <property type="entry name" value="Tetratricopeptide repeat domain"/>
    <property type="match status" value="1"/>
</dbReference>
<dbReference type="OrthoDB" id="425372at2759"/>
<protein>
    <recommendedName>
        <fullName evidence="5">Pentacotripeptide-repeat region of PRORP domain-containing protein</fullName>
    </recommendedName>
</protein>
<dbReference type="PROSITE" id="PS51375">
    <property type="entry name" value="PPR"/>
    <property type="match status" value="2"/>
</dbReference>
<feature type="non-terminal residue" evidence="3">
    <location>
        <position position="1"/>
    </location>
</feature>
<evidence type="ECO:0008006" key="5">
    <source>
        <dbReference type="Google" id="ProtNLM"/>
    </source>
</evidence>
<evidence type="ECO:0000313" key="4">
    <source>
        <dbReference type="Proteomes" id="UP000654075"/>
    </source>
</evidence>
<evidence type="ECO:0000256" key="1">
    <source>
        <dbReference type="ARBA" id="ARBA00022737"/>
    </source>
</evidence>
<keyword evidence="1" id="KW-0677">Repeat</keyword>
<evidence type="ECO:0000256" key="2">
    <source>
        <dbReference type="PROSITE-ProRule" id="PRU00708"/>
    </source>
</evidence>
<feature type="repeat" description="PPR" evidence="2">
    <location>
        <begin position="123"/>
        <end position="157"/>
    </location>
</feature>
<accession>A0A813G9F1</accession>
<reference evidence="3" key="1">
    <citation type="submission" date="2021-02" db="EMBL/GenBank/DDBJ databases">
        <authorList>
            <person name="Dougan E. K."/>
            <person name="Rhodes N."/>
            <person name="Thang M."/>
            <person name="Chan C."/>
        </authorList>
    </citation>
    <scope>NUCLEOTIDE SEQUENCE</scope>
</reference>
<dbReference type="Pfam" id="PF13812">
    <property type="entry name" value="PPR_3"/>
    <property type="match status" value="1"/>
</dbReference>
<evidence type="ECO:0000313" key="3">
    <source>
        <dbReference type="EMBL" id="CAE8619334.1"/>
    </source>
</evidence>
<proteinExistence type="predicted"/>
<feature type="non-terminal residue" evidence="3">
    <location>
        <position position="223"/>
    </location>
</feature>
<feature type="repeat" description="PPR" evidence="2">
    <location>
        <begin position="88"/>
        <end position="122"/>
    </location>
</feature>
<dbReference type="AlphaFoldDB" id="A0A813G9F1"/>
<organism evidence="3 4">
    <name type="scientific">Polarella glacialis</name>
    <name type="common">Dinoflagellate</name>
    <dbReference type="NCBI Taxonomy" id="89957"/>
    <lineage>
        <taxon>Eukaryota</taxon>
        <taxon>Sar</taxon>
        <taxon>Alveolata</taxon>
        <taxon>Dinophyceae</taxon>
        <taxon>Suessiales</taxon>
        <taxon>Suessiaceae</taxon>
        <taxon>Polarella</taxon>
    </lineage>
</organism>
<dbReference type="NCBIfam" id="TIGR00756">
    <property type="entry name" value="PPR"/>
    <property type="match status" value="2"/>
</dbReference>
<dbReference type="InterPro" id="IPR002885">
    <property type="entry name" value="PPR_rpt"/>
</dbReference>
<sequence>MAPIRLSGLVRCRLSSTRHVRPAGTAFLSLSQMGPKGARGFSESDGAIRDKGQVTGPRYYPSLSQTLRNTRGRELLRIVDTAVPNLKDFQEFTVILKALALDGQWRRALRLIREMQDAGIQPDLVTYNWVLSAMQKDKQVERAMTMLTEMQEKSIEPDLQSYNNCVGACKSSEWTRSLEILREMMPKAGISPDGQSFEHAAAACEEAKEWERSLALFMEIGKL</sequence>
<dbReference type="PANTHER" id="PTHR47447">
    <property type="entry name" value="OS03G0856100 PROTEIN"/>
    <property type="match status" value="1"/>
</dbReference>
<dbReference type="InterPro" id="IPR011990">
    <property type="entry name" value="TPR-like_helical_dom_sf"/>
</dbReference>